<evidence type="ECO:0000259" key="2">
    <source>
        <dbReference type="Pfam" id="PF01168"/>
    </source>
</evidence>
<dbReference type="SUPFAM" id="SSF51419">
    <property type="entry name" value="PLP-binding barrel"/>
    <property type="match status" value="1"/>
</dbReference>
<name>A0A6J6G602_9ZZZZ</name>
<accession>A0A6J6G602</accession>
<dbReference type="GO" id="GO:0030170">
    <property type="term" value="F:pyridoxal phosphate binding"/>
    <property type="evidence" value="ECO:0007669"/>
    <property type="project" value="InterPro"/>
</dbReference>
<feature type="domain" description="Alanine racemase N-terminal" evidence="2">
    <location>
        <begin position="8"/>
        <end position="228"/>
    </location>
</feature>
<dbReference type="HAMAP" id="MF_02087">
    <property type="entry name" value="PLP_homeostasis"/>
    <property type="match status" value="1"/>
</dbReference>
<dbReference type="CDD" id="cd00635">
    <property type="entry name" value="PLPDE_III_YBL036c_like"/>
    <property type="match status" value="1"/>
</dbReference>
<dbReference type="AlphaFoldDB" id="A0A6J6G602"/>
<dbReference type="InterPro" id="IPR011078">
    <property type="entry name" value="PyrdxlP_homeostasis"/>
</dbReference>
<dbReference type="Gene3D" id="3.20.20.10">
    <property type="entry name" value="Alanine racemase"/>
    <property type="match status" value="1"/>
</dbReference>
<dbReference type="InterPro" id="IPR029066">
    <property type="entry name" value="PLP-binding_barrel"/>
</dbReference>
<dbReference type="PANTHER" id="PTHR10146">
    <property type="entry name" value="PROLINE SYNTHETASE CO-TRANSCRIBED BACTERIAL HOMOLOG PROTEIN"/>
    <property type="match status" value="1"/>
</dbReference>
<organism evidence="3">
    <name type="scientific">freshwater metagenome</name>
    <dbReference type="NCBI Taxonomy" id="449393"/>
    <lineage>
        <taxon>unclassified sequences</taxon>
        <taxon>metagenomes</taxon>
        <taxon>ecological metagenomes</taxon>
    </lineage>
</organism>
<evidence type="ECO:0000313" key="3">
    <source>
        <dbReference type="EMBL" id="CAB4596696.1"/>
    </source>
</evidence>
<dbReference type="PANTHER" id="PTHR10146:SF14">
    <property type="entry name" value="PYRIDOXAL PHOSPHATE HOMEOSTASIS PROTEIN"/>
    <property type="match status" value="1"/>
</dbReference>
<dbReference type="NCBIfam" id="TIGR00044">
    <property type="entry name" value="YggS family pyridoxal phosphate-dependent enzyme"/>
    <property type="match status" value="1"/>
</dbReference>
<dbReference type="Pfam" id="PF01168">
    <property type="entry name" value="Ala_racemase_N"/>
    <property type="match status" value="1"/>
</dbReference>
<proteinExistence type="inferred from homology"/>
<dbReference type="PIRSF" id="PIRSF004848">
    <property type="entry name" value="YBL036c_PLPDEIII"/>
    <property type="match status" value="1"/>
</dbReference>
<sequence length="229" mass="24593">MTTFSSPNLEELAERVSAIRARILNAGGKNVKLIAVTKTFDVTAMTSAFTTGCDAVGENYAQELIAKSGLVPEDQRLPVHFIGRLQSNKIKSLVNCVDIWQSVDRLSLIDEIAKRCLVTNPVKPVKPVQIMLQVNSTNEPDKGGCEPSDVETLYAKAQSLGLDVIGLMTVGPTQSDPTATRNAFRLISKIANELSLKELSMGMTADLEIAVEEGSTAVRIGSGLFGART</sequence>
<protein>
    <submittedName>
        <fullName evidence="3">Unannotated protein</fullName>
    </submittedName>
</protein>
<keyword evidence="1" id="KW-0663">Pyridoxal phosphate</keyword>
<reference evidence="3" key="1">
    <citation type="submission" date="2020-05" db="EMBL/GenBank/DDBJ databases">
        <authorList>
            <person name="Chiriac C."/>
            <person name="Salcher M."/>
            <person name="Ghai R."/>
            <person name="Kavagutti S V."/>
        </authorList>
    </citation>
    <scope>NUCLEOTIDE SEQUENCE</scope>
</reference>
<dbReference type="EMBL" id="CAEZUN010000032">
    <property type="protein sequence ID" value="CAB4596696.1"/>
    <property type="molecule type" value="Genomic_DNA"/>
</dbReference>
<gene>
    <name evidence="3" type="ORF">UFOPK1826_00382</name>
</gene>
<evidence type="ECO:0000256" key="1">
    <source>
        <dbReference type="ARBA" id="ARBA00022898"/>
    </source>
</evidence>
<dbReference type="InterPro" id="IPR001608">
    <property type="entry name" value="Ala_racemase_N"/>
</dbReference>